<comment type="similarity">
    <text evidence="7 8">Belongs to the TRAFAC class myosin-kinesin ATPase superfamily. Kinesin family.</text>
</comment>
<gene>
    <name evidence="12" type="primary">Dvir\GJ19420</name>
    <name evidence="12" type="ORF">Dvir_GJ19420</name>
</gene>
<evidence type="ECO:0000259" key="11">
    <source>
        <dbReference type="PROSITE" id="PS50067"/>
    </source>
</evidence>
<feature type="domain" description="Kinesin motor" evidence="11">
    <location>
        <begin position="8"/>
        <end position="326"/>
    </location>
</feature>
<evidence type="ECO:0000256" key="9">
    <source>
        <dbReference type="SAM" id="Coils"/>
    </source>
</evidence>
<dbReference type="STRING" id="7244.B4M237"/>
<comment type="subcellular location">
    <subcellularLocation>
        <location evidence="1">Cytoplasm</location>
        <location evidence="1">Cytoskeleton</location>
    </subcellularLocation>
</comment>
<feature type="region of interest" description="Disordered" evidence="10">
    <location>
        <begin position="599"/>
        <end position="619"/>
    </location>
</feature>
<dbReference type="SUPFAM" id="SSF47781">
    <property type="entry name" value="RuvA domain 2-like"/>
    <property type="match status" value="1"/>
</dbReference>
<dbReference type="OrthoDB" id="6237065at2759"/>
<dbReference type="GO" id="GO:0005524">
    <property type="term" value="F:ATP binding"/>
    <property type="evidence" value="ECO:0007669"/>
    <property type="project" value="UniProtKB-UniRule"/>
</dbReference>
<evidence type="ECO:0000256" key="1">
    <source>
        <dbReference type="ARBA" id="ARBA00004245"/>
    </source>
</evidence>
<proteinExistence type="inferred from homology"/>
<sequence>MDSQKINSVLIAVREAPFRTTLISSKRPDEKSIIHYPENCPNALSVDGNVFSFDYVFNSTVTQSELYDTLVHPLVLKVLSGYDCTALAYGQTGTGKSYSMGMSAEKLTDEHMGVVPRCLQNILDHTCLANQKENNPLPKLVYASYIEIYNERAYDLLALDTEKPLASRGQRFTGGTCKPVRNQQDLLHILMLGTKNRHVRPTNMNKNSSRSHAIVTIHVRQGQSHARLNIVDLAGSESVRRTGNEGVARAEGVYINMGLLGINKVLLSMSAGHTLIPYRDSILTTVLQDSLSAGAYLTLLTCVSPHASDLSETISTLRFAKSAKQVKLSPQLSHRLQQLQEQLRSAKKKSTNATRQSLRRVLPSSKAIKRPLTVPSHASTRNSFCTPVKNTEANTNFQRHHSVMGLTPKAKECARALLELPVDLNTGPIELLPGVEQSNCSLEEVKTPTAFPTISDYIELKMKYDALQQQPQLHLNEQQEKQAAERPPSLSLLSYSDFNSELCSIAEENDEITVPRCQFFSSSPASSNPRKPSPVNVSGISPLSSSSIVISKEHTELTAVRRRSTRLMSRQLNIEILKNCQELPQRRRSMRIALQTELRPSPATEQPSKTLVKSHNKSNTANKLGGLSEIISGQLSNGSQNTRLRKHRSKLLALVNSASLKDLQALPCIGPKTAFTLIMQRSILGNFRNWLQVQKLPIWKGSSWSRFAKANCIEI</sequence>
<dbReference type="InterPro" id="IPR019821">
    <property type="entry name" value="Kinesin_motor_CS"/>
</dbReference>
<evidence type="ECO:0000256" key="8">
    <source>
        <dbReference type="RuleBase" id="RU000394"/>
    </source>
</evidence>
<keyword evidence="6" id="KW-0206">Cytoskeleton</keyword>
<dbReference type="Pfam" id="PF00225">
    <property type="entry name" value="Kinesin"/>
    <property type="match status" value="1"/>
</dbReference>
<dbReference type="EMBL" id="CH940651">
    <property type="protein sequence ID" value="EDW65741.2"/>
    <property type="molecule type" value="Genomic_DNA"/>
</dbReference>
<reference evidence="12 13" key="1">
    <citation type="journal article" date="2007" name="Nature">
        <title>Evolution of genes and genomes on the Drosophila phylogeny.</title>
        <authorList>
            <consortium name="Drosophila 12 Genomes Consortium"/>
            <person name="Clark A.G."/>
            <person name="Eisen M.B."/>
            <person name="Smith D.R."/>
            <person name="Bergman C.M."/>
            <person name="Oliver B."/>
            <person name="Markow T.A."/>
            <person name="Kaufman T.C."/>
            <person name="Kellis M."/>
            <person name="Gelbart W."/>
            <person name="Iyer V.N."/>
            <person name="Pollard D.A."/>
            <person name="Sackton T.B."/>
            <person name="Larracuente A.M."/>
            <person name="Singh N.D."/>
            <person name="Abad J.P."/>
            <person name="Abt D.N."/>
            <person name="Adryan B."/>
            <person name="Aguade M."/>
            <person name="Akashi H."/>
            <person name="Anderson W.W."/>
            <person name="Aquadro C.F."/>
            <person name="Ardell D.H."/>
            <person name="Arguello R."/>
            <person name="Artieri C.G."/>
            <person name="Barbash D.A."/>
            <person name="Barker D."/>
            <person name="Barsanti P."/>
            <person name="Batterham P."/>
            <person name="Batzoglou S."/>
            <person name="Begun D."/>
            <person name="Bhutkar A."/>
            <person name="Blanco E."/>
            <person name="Bosak S.A."/>
            <person name="Bradley R.K."/>
            <person name="Brand A.D."/>
            <person name="Brent M.R."/>
            <person name="Brooks A.N."/>
            <person name="Brown R.H."/>
            <person name="Butlin R.K."/>
            <person name="Caggese C."/>
            <person name="Calvi B.R."/>
            <person name="Bernardo de Carvalho A."/>
            <person name="Caspi A."/>
            <person name="Castrezana S."/>
            <person name="Celniker S.E."/>
            <person name="Chang J.L."/>
            <person name="Chapple C."/>
            <person name="Chatterji S."/>
            <person name="Chinwalla A."/>
            <person name="Civetta A."/>
            <person name="Clifton S.W."/>
            <person name="Comeron J.M."/>
            <person name="Costello J.C."/>
            <person name="Coyne J.A."/>
            <person name="Daub J."/>
            <person name="David R.G."/>
            <person name="Delcher A.L."/>
            <person name="Delehaunty K."/>
            <person name="Do C.B."/>
            <person name="Ebling H."/>
            <person name="Edwards K."/>
            <person name="Eickbush T."/>
            <person name="Evans J.D."/>
            <person name="Filipski A."/>
            <person name="Findeiss S."/>
            <person name="Freyhult E."/>
            <person name="Fulton L."/>
            <person name="Fulton R."/>
            <person name="Garcia A.C."/>
            <person name="Gardiner A."/>
            <person name="Garfield D.A."/>
            <person name="Garvin B.E."/>
            <person name="Gibson G."/>
            <person name="Gilbert D."/>
            <person name="Gnerre S."/>
            <person name="Godfrey J."/>
            <person name="Good R."/>
            <person name="Gotea V."/>
            <person name="Gravely B."/>
            <person name="Greenberg A.J."/>
            <person name="Griffiths-Jones S."/>
            <person name="Gross S."/>
            <person name="Guigo R."/>
            <person name="Gustafson E.A."/>
            <person name="Haerty W."/>
            <person name="Hahn M.W."/>
            <person name="Halligan D.L."/>
            <person name="Halpern A.L."/>
            <person name="Halter G.M."/>
            <person name="Han M.V."/>
            <person name="Heger A."/>
            <person name="Hillier L."/>
            <person name="Hinrichs A.S."/>
            <person name="Holmes I."/>
            <person name="Hoskins R.A."/>
            <person name="Hubisz M.J."/>
            <person name="Hultmark D."/>
            <person name="Huntley M.A."/>
            <person name="Jaffe D.B."/>
            <person name="Jagadeeshan S."/>
            <person name="Jeck W.R."/>
            <person name="Johnson J."/>
            <person name="Jones C.D."/>
            <person name="Jordan W.C."/>
            <person name="Karpen G.H."/>
            <person name="Kataoka E."/>
            <person name="Keightley P.D."/>
            <person name="Kheradpour P."/>
            <person name="Kirkness E.F."/>
            <person name="Koerich L.B."/>
            <person name="Kristiansen K."/>
            <person name="Kudrna D."/>
            <person name="Kulathinal R.J."/>
            <person name="Kumar S."/>
            <person name="Kwok R."/>
            <person name="Lander E."/>
            <person name="Langley C.H."/>
            <person name="Lapoint R."/>
            <person name="Lazzaro B.P."/>
            <person name="Lee S.J."/>
            <person name="Levesque L."/>
            <person name="Li R."/>
            <person name="Lin C.F."/>
            <person name="Lin M.F."/>
            <person name="Lindblad-Toh K."/>
            <person name="Llopart A."/>
            <person name="Long M."/>
            <person name="Low L."/>
            <person name="Lozovsky E."/>
            <person name="Lu J."/>
            <person name="Luo M."/>
            <person name="Machado C.A."/>
            <person name="Makalowski W."/>
            <person name="Marzo M."/>
            <person name="Matsuda M."/>
            <person name="Matzkin L."/>
            <person name="McAllister B."/>
            <person name="McBride C.S."/>
            <person name="McKernan B."/>
            <person name="McKernan K."/>
            <person name="Mendez-Lago M."/>
            <person name="Minx P."/>
            <person name="Mollenhauer M.U."/>
            <person name="Montooth K."/>
            <person name="Mount S.M."/>
            <person name="Mu X."/>
            <person name="Myers E."/>
            <person name="Negre B."/>
            <person name="Newfeld S."/>
            <person name="Nielsen R."/>
            <person name="Noor M.A."/>
            <person name="O'Grady P."/>
            <person name="Pachter L."/>
            <person name="Papaceit M."/>
            <person name="Parisi M.J."/>
            <person name="Parisi M."/>
            <person name="Parts L."/>
            <person name="Pedersen J.S."/>
            <person name="Pesole G."/>
            <person name="Phillippy A.M."/>
            <person name="Ponting C.P."/>
            <person name="Pop M."/>
            <person name="Porcelli D."/>
            <person name="Powell J.R."/>
            <person name="Prohaska S."/>
            <person name="Pruitt K."/>
            <person name="Puig M."/>
            <person name="Quesneville H."/>
            <person name="Ram K.R."/>
            <person name="Rand D."/>
            <person name="Rasmussen M.D."/>
            <person name="Reed L.K."/>
            <person name="Reenan R."/>
            <person name="Reily A."/>
            <person name="Remington K.A."/>
            <person name="Rieger T.T."/>
            <person name="Ritchie M.G."/>
            <person name="Robin C."/>
            <person name="Rogers Y.H."/>
            <person name="Rohde C."/>
            <person name="Rozas J."/>
            <person name="Rubenfield M.J."/>
            <person name="Ruiz A."/>
            <person name="Russo S."/>
            <person name="Salzberg S.L."/>
            <person name="Sanchez-Gracia A."/>
            <person name="Saranga D.J."/>
            <person name="Sato H."/>
            <person name="Schaeffer S.W."/>
            <person name="Schatz M.C."/>
            <person name="Schlenke T."/>
            <person name="Schwartz R."/>
            <person name="Segarra C."/>
            <person name="Singh R.S."/>
            <person name="Sirot L."/>
            <person name="Sirota M."/>
            <person name="Sisneros N.B."/>
            <person name="Smith C.D."/>
            <person name="Smith T.F."/>
            <person name="Spieth J."/>
            <person name="Stage D.E."/>
            <person name="Stark A."/>
            <person name="Stephan W."/>
            <person name="Strausberg R.L."/>
            <person name="Strempel S."/>
            <person name="Sturgill D."/>
            <person name="Sutton G."/>
            <person name="Sutton G.G."/>
            <person name="Tao W."/>
            <person name="Teichmann S."/>
            <person name="Tobari Y.N."/>
            <person name="Tomimura Y."/>
            <person name="Tsolas J.M."/>
            <person name="Valente V.L."/>
            <person name="Venter E."/>
            <person name="Venter J.C."/>
            <person name="Vicario S."/>
            <person name="Vieira F.G."/>
            <person name="Vilella A.J."/>
            <person name="Villasante A."/>
            <person name="Walenz B."/>
            <person name="Wang J."/>
            <person name="Wasserman M."/>
            <person name="Watts T."/>
            <person name="Wilson D."/>
            <person name="Wilson R.K."/>
            <person name="Wing R.A."/>
            <person name="Wolfner M.F."/>
            <person name="Wong A."/>
            <person name="Wong G.K."/>
            <person name="Wu C.I."/>
            <person name="Wu G."/>
            <person name="Yamamoto D."/>
            <person name="Yang H.P."/>
            <person name="Yang S.P."/>
            <person name="Yorke J.A."/>
            <person name="Yoshida K."/>
            <person name="Zdobnov E."/>
            <person name="Zhang P."/>
            <person name="Zhang Y."/>
            <person name="Zimin A.V."/>
            <person name="Baldwin J."/>
            <person name="Abdouelleil A."/>
            <person name="Abdulkadir J."/>
            <person name="Abebe A."/>
            <person name="Abera B."/>
            <person name="Abreu J."/>
            <person name="Acer S.C."/>
            <person name="Aftuck L."/>
            <person name="Alexander A."/>
            <person name="An P."/>
            <person name="Anderson E."/>
            <person name="Anderson S."/>
            <person name="Arachi H."/>
            <person name="Azer M."/>
            <person name="Bachantsang P."/>
            <person name="Barry A."/>
            <person name="Bayul T."/>
            <person name="Berlin A."/>
            <person name="Bessette D."/>
            <person name="Bloom T."/>
            <person name="Blye J."/>
            <person name="Boguslavskiy L."/>
            <person name="Bonnet C."/>
            <person name="Boukhgalter B."/>
            <person name="Bourzgui I."/>
            <person name="Brown A."/>
            <person name="Cahill P."/>
            <person name="Channer S."/>
            <person name="Cheshatsang Y."/>
            <person name="Chuda L."/>
            <person name="Citroen M."/>
            <person name="Collymore A."/>
            <person name="Cooke P."/>
            <person name="Costello M."/>
            <person name="D'Aco K."/>
            <person name="Daza R."/>
            <person name="De Haan G."/>
            <person name="DeGray S."/>
            <person name="DeMaso C."/>
            <person name="Dhargay N."/>
            <person name="Dooley K."/>
            <person name="Dooley E."/>
            <person name="Doricent M."/>
            <person name="Dorje P."/>
            <person name="Dorjee K."/>
            <person name="Dupes A."/>
            <person name="Elong R."/>
            <person name="Falk J."/>
            <person name="Farina A."/>
            <person name="Faro S."/>
            <person name="Ferguson D."/>
            <person name="Fisher S."/>
            <person name="Foley C.D."/>
            <person name="Franke A."/>
            <person name="Friedrich D."/>
            <person name="Gadbois L."/>
            <person name="Gearin G."/>
            <person name="Gearin C.R."/>
            <person name="Giannoukos G."/>
            <person name="Goode T."/>
            <person name="Graham J."/>
            <person name="Grandbois E."/>
            <person name="Grewal S."/>
            <person name="Gyaltsen K."/>
            <person name="Hafez N."/>
            <person name="Hagos B."/>
            <person name="Hall J."/>
            <person name="Henson C."/>
            <person name="Hollinger A."/>
            <person name="Honan T."/>
            <person name="Huard M.D."/>
            <person name="Hughes L."/>
            <person name="Hurhula B."/>
            <person name="Husby M.E."/>
            <person name="Kamat A."/>
            <person name="Kanga B."/>
            <person name="Kashin S."/>
            <person name="Khazanovich D."/>
            <person name="Kisner P."/>
            <person name="Lance K."/>
            <person name="Lara M."/>
            <person name="Lee W."/>
            <person name="Lennon N."/>
            <person name="Letendre F."/>
            <person name="LeVine R."/>
            <person name="Lipovsky A."/>
            <person name="Liu X."/>
            <person name="Liu J."/>
            <person name="Liu S."/>
            <person name="Lokyitsang T."/>
            <person name="Lokyitsang Y."/>
            <person name="Lubonja R."/>
            <person name="Lui A."/>
            <person name="MacDonald P."/>
            <person name="Magnisalis V."/>
            <person name="Maru K."/>
            <person name="Matthews C."/>
            <person name="McCusker W."/>
            <person name="McDonough S."/>
            <person name="Mehta T."/>
            <person name="Meldrim J."/>
            <person name="Meneus L."/>
            <person name="Mihai O."/>
            <person name="Mihalev A."/>
            <person name="Mihova T."/>
            <person name="Mittelman R."/>
            <person name="Mlenga V."/>
            <person name="Montmayeur A."/>
            <person name="Mulrain L."/>
            <person name="Navidi A."/>
            <person name="Naylor J."/>
            <person name="Negash T."/>
            <person name="Nguyen T."/>
            <person name="Nguyen N."/>
            <person name="Nicol R."/>
            <person name="Norbu C."/>
            <person name="Norbu N."/>
            <person name="Novod N."/>
            <person name="O'Neill B."/>
            <person name="Osman S."/>
            <person name="Markiewicz E."/>
            <person name="Oyono O.L."/>
            <person name="Patti C."/>
            <person name="Phunkhang P."/>
            <person name="Pierre F."/>
            <person name="Priest M."/>
            <person name="Raghuraman S."/>
            <person name="Rege F."/>
            <person name="Reyes R."/>
            <person name="Rise C."/>
            <person name="Rogov P."/>
            <person name="Ross K."/>
            <person name="Ryan E."/>
            <person name="Settipalli S."/>
            <person name="Shea T."/>
            <person name="Sherpa N."/>
            <person name="Shi L."/>
            <person name="Shih D."/>
            <person name="Sparrow T."/>
            <person name="Spaulding J."/>
            <person name="Stalker J."/>
            <person name="Stange-Thomann N."/>
            <person name="Stavropoulos S."/>
            <person name="Stone C."/>
            <person name="Strader C."/>
            <person name="Tesfaye S."/>
            <person name="Thomson T."/>
            <person name="Thoulutsang Y."/>
            <person name="Thoulutsang D."/>
            <person name="Topham K."/>
            <person name="Topping I."/>
            <person name="Tsamla T."/>
            <person name="Vassiliev H."/>
            <person name="Vo A."/>
            <person name="Wangchuk T."/>
            <person name="Wangdi T."/>
            <person name="Weiand M."/>
            <person name="Wilkinson J."/>
            <person name="Wilson A."/>
            <person name="Yadav S."/>
            <person name="Young G."/>
            <person name="Yu Q."/>
            <person name="Zembek L."/>
            <person name="Zhong D."/>
            <person name="Zimmer A."/>
            <person name="Zwirko Z."/>
            <person name="Jaffe D.B."/>
            <person name="Alvarez P."/>
            <person name="Brockman W."/>
            <person name="Butler J."/>
            <person name="Chin C."/>
            <person name="Gnerre S."/>
            <person name="Grabherr M."/>
            <person name="Kleber M."/>
            <person name="Mauceli E."/>
            <person name="MacCallum I."/>
        </authorList>
    </citation>
    <scope>NUCLEOTIDE SEQUENCE [LARGE SCALE GENOMIC DNA]</scope>
    <source>
        <strain evidence="13">Tucson 15010-1051.87</strain>
    </source>
</reference>
<dbReference type="SMR" id="B4M237"/>
<dbReference type="InParanoid" id="B4M237"/>
<dbReference type="InterPro" id="IPR001752">
    <property type="entry name" value="Kinesin_motor_dom"/>
</dbReference>
<feature type="coiled-coil region" evidence="9">
    <location>
        <begin position="329"/>
        <end position="356"/>
    </location>
</feature>
<dbReference type="PROSITE" id="PS00411">
    <property type="entry name" value="KINESIN_MOTOR_1"/>
    <property type="match status" value="1"/>
</dbReference>
<protein>
    <recommendedName>
        <fullName evidence="8">Kinesin-like protein</fullName>
    </recommendedName>
</protein>
<evidence type="ECO:0000313" key="13">
    <source>
        <dbReference type="Proteomes" id="UP000008792"/>
    </source>
</evidence>
<dbReference type="GO" id="GO:0051231">
    <property type="term" value="P:spindle elongation"/>
    <property type="evidence" value="ECO:0007669"/>
    <property type="project" value="TreeGrafter"/>
</dbReference>
<dbReference type="Gene3D" id="1.10.150.280">
    <property type="entry name" value="AF1531-like domain"/>
    <property type="match status" value="1"/>
</dbReference>
<dbReference type="Proteomes" id="UP000008792">
    <property type="component" value="Unassembled WGS sequence"/>
</dbReference>
<keyword evidence="2" id="KW-0963">Cytoplasm</keyword>
<dbReference type="InterPro" id="IPR010994">
    <property type="entry name" value="RuvA_2-like"/>
</dbReference>
<dbReference type="GO" id="GO:0005875">
    <property type="term" value="C:microtubule associated complex"/>
    <property type="evidence" value="ECO:0007669"/>
    <property type="project" value="TreeGrafter"/>
</dbReference>
<dbReference type="PRINTS" id="PR00380">
    <property type="entry name" value="KINESINHEAVY"/>
</dbReference>
<evidence type="ECO:0000256" key="7">
    <source>
        <dbReference type="PROSITE-ProRule" id="PRU00283"/>
    </source>
</evidence>
<dbReference type="InterPro" id="IPR027417">
    <property type="entry name" value="P-loop_NTPase"/>
</dbReference>
<dbReference type="PROSITE" id="PS50067">
    <property type="entry name" value="KINESIN_MOTOR_2"/>
    <property type="match status" value="1"/>
</dbReference>
<dbReference type="CDD" id="cd00106">
    <property type="entry name" value="KISc"/>
    <property type="match status" value="1"/>
</dbReference>
<dbReference type="PANTHER" id="PTHR47969:SF15">
    <property type="entry name" value="CHROMOSOME-ASSOCIATED KINESIN KIF4A-RELATED"/>
    <property type="match status" value="1"/>
</dbReference>
<keyword evidence="8" id="KW-0493">Microtubule</keyword>
<keyword evidence="4 7" id="KW-0067">ATP-binding</keyword>
<dbReference type="GO" id="GO:0003777">
    <property type="term" value="F:microtubule motor activity"/>
    <property type="evidence" value="ECO:0007669"/>
    <property type="project" value="InterPro"/>
</dbReference>
<accession>B4M237</accession>
<dbReference type="FunCoup" id="B4M237">
    <property type="interactions" value="85"/>
</dbReference>
<dbReference type="PANTHER" id="PTHR47969">
    <property type="entry name" value="CHROMOSOME-ASSOCIATED KINESIN KIF4A-RELATED"/>
    <property type="match status" value="1"/>
</dbReference>
<keyword evidence="3 7" id="KW-0547">Nucleotide-binding</keyword>
<dbReference type="HOGENOM" id="CLU_001485_2_0_1"/>
<evidence type="ECO:0000256" key="4">
    <source>
        <dbReference type="ARBA" id="ARBA00022840"/>
    </source>
</evidence>
<feature type="binding site" evidence="7">
    <location>
        <begin position="90"/>
        <end position="97"/>
    </location>
    <ligand>
        <name>ATP</name>
        <dbReference type="ChEBI" id="CHEBI:30616"/>
    </ligand>
</feature>
<dbReference type="InterPro" id="IPR036961">
    <property type="entry name" value="Kinesin_motor_dom_sf"/>
</dbReference>
<evidence type="ECO:0000313" key="12">
    <source>
        <dbReference type="EMBL" id="EDW65741.2"/>
    </source>
</evidence>
<keyword evidence="7 8" id="KW-0505">Motor protein</keyword>
<evidence type="ECO:0000256" key="2">
    <source>
        <dbReference type="ARBA" id="ARBA00022490"/>
    </source>
</evidence>
<dbReference type="SMART" id="SM00129">
    <property type="entry name" value="KISc"/>
    <property type="match status" value="1"/>
</dbReference>
<dbReference type="GO" id="GO:0007018">
    <property type="term" value="P:microtubule-based movement"/>
    <property type="evidence" value="ECO:0007669"/>
    <property type="project" value="InterPro"/>
</dbReference>
<evidence type="ECO:0000256" key="3">
    <source>
        <dbReference type="ARBA" id="ARBA00022741"/>
    </source>
</evidence>
<organism evidence="12 13">
    <name type="scientific">Drosophila virilis</name>
    <name type="common">Fruit fly</name>
    <dbReference type="NCBI Taxonomy" id="7244"/>
    <lineage>
        <taxon>Eukaryota</taxon>
        <taxon>Metazoa</taxon>
        <taxon>Ecdysozoa</taxon>
        <taxon>Arthropoda</taxon>
        <taxon>Hexapoda</taxon>
        <taxon>Insecta</taxon>
        <taxon>Pterygota</taxon>
        <taxon>Neoptera</taxon>
        <taxon>Endopterygota</taxon>
        <taxon>Diptera</taxon>
        <taxon>Brachycera</taxon>
        <taxon>Muscomorpha</taxon>
        <taxon>Ephydroidea</taxon>
        <taxon>Drosophilidae</taxon>
        <taxon>Drosophila</taxon>
    </lineage>
</organism>
<dbReference type="eggNOG" id="KOG0244">
    <property type="taxonomic scope" value="Eukaryota"/>
</dbReference>
<evidence type="ECO:0000256" key="10">
    <source>
        <dbReference type="SAM" id="MobiDB-lite"/>
    </source>
</evidence>
<feature type="compositionally biased region" description="Polar residues" evidence="10">
    <location>
        <begin position="603"/>
        <end position="619"/>
    </location>
</feature>
<dbReference type="GO" id="GO:0005874">
    <property type="term" value="C:microtubule"/>
    <property type="evidence" value="ECO:0007669"/>
    <property type="project" value="UniProtKB-KW"/>
</dbReference>
<name>B4M237_DROVI</name>
<keyword evidence="5 9" id="KW-0175">Coiled coil</keyword>
<evidence type="ECO:0000256" key="5">
    <source>
        <dbReference type="ARBA" id="ARBA00023054"/>
    </source>
</evidence>
<dbReference type="SUPFAM" id="SSF52540">
    <property type="entry name" value="P-loop containing nucleoside triphosphate hydrolases"/>
    <property type="match status" value="1"/>
</dbReference>
<evidence type="ECO:0000256" key="6">
    <source>
        <dbReference type="ARBA" id="ARBA00023212"/>
    </source>
</evidence>
<dbReference type="InterPro" id="IPR027640">
    <property type="entry name" value="Kinesin-like_fam"/>
</dbReference>
<dbReference type="AlphaFoldDB" id="B4M237"/>
<dbReference type="Gene3D" id="3.40.850.10">
    <property type="entry name" value="Kinesin motor domain"/>
    <property type="match status" value="1"/>
</dbReference>
<dbReference type="GO" id="GO:0007052">
    <property type="term" value="P:mitotic spindle organization"/>
    <property type="evidence" value="ECO:0007669"/>
    <property type="project" value="TreeGrafter"/>
</dbReference>
<dbReference type="KEGG" id="dvi:6631432"/>
<dbReference type="GO" id="GO:0008017">
    <property type="term" value="F:microtubule binding"/>
    <property type="evidence" value="ECO:0007669"/>
    <property type="project" value="InterPro"/>
</dbReference>
<keyword evidence="13" id="KW-1185">Reference proteome</keyword>